<dbReference type="InterPro" id="IPR011516">
    <property type="entry name" value="Shugoshin_N"/>
</dbReference>
<keyword evidence="7" id="KW-0131">Cell cycle</keyword>
<feature type="compositionally biased region" description="Pro residues" evidence="9">
    <location>
        <begin position="108"/>
        <end position="119"/>
    </location>
</feature>
<dbReference type="STRING" id="205917.A0A4Y9Z1E2"/>
<protein>
    <recommendedName>
        <fullName evidence="14">Shugoshin C-terminal domain-containing protein</fullName>
    </recommendedName>
</protein>
<evidence type="ECO:0000256" key="5">
    <source>
        <dbReference type="ARBA" id="ARBA00022829"/>
    </source>
</evidence>
<feature type="domain" description="Shugoshin N-terminal coiled-coil" evidence="11">
    <location>
        <begin position="25"/>
        <end position="65"/>
    </location>
</feature>
<evidence type="ECO:0000256" key="1">
    <source>
        <dbReference type="ARBA" id="ARBA00004584"/>
    </source>
</evidence>
<name>A0A4Y9Z1E2_9AGAM</name>
<dbReference type="OrthoDB" id="5394106at2759"/>
<feature type="compositionally biased region" description="Low complexity" evidence="9">
    <location>
        <begin position="403"/>
        <end position="426"/>
    </location>
</feature>
<feature type="compositionally biased region" description="Basic residues" evidence="9">
    <location>
        <begin position="459"/>
        <end position="474"/>
    </location>
</feature>
<feature type="region of interest" description="Disordered" evidence="9">
    <location>
        <begin position="100"/>
        <end position="490"/>
    </location>
</feature>
<evidence type="ECO:0000313" key="12">
    <source>
        <dbReference type="EMBL" id="TFY68434.1"/>
    </source>
</evidence>
<evidence type="ECO:0000256" key="7">
    <source>
        <dbReference type="ARBA" id="ARBA00023306"/>
    </source>
</evidence>
<evidence type="ECO:0000256" key="9">
    <source>
        <dbReference type="SAM" id="MobiDB-lite"/>
    </source>
</evidence>
<dbReference type="Proteomes" id="UP000298327">
    <property type="component" value="Unassembled WGS sequence"/>
</dbReference>
<keyword evidence="4" id="KW-0132">Cell division</keyword>
<evidence type="ECO:0000259" key="10">
    <source>
        <dbReference type="Pfam" id="PF07557"/>
    </source>
</evidence>
<keyword evidence="6" id="KW-0175">Coiled coil</keyword>
<evidence type="ECO:0008006" key="14">
    <source>
        <dbReference type="Google" id="ProtNLM"/>
    </source>
</evidence>
<dbReference type="Pfam" id="PF07558">
    <property type="entry name" value="Shugoshin_N"/>
    <property type="match status" value="1"/>
</dbReference>
<dbReference type="EMBL" id="SEOQ01000162">
    <property type="protein sequence ID" value="TFY68434.1"/>
    <property type="molecule type" value="Genomic_DNA"/>
</dbReference>
<feature type="compositionally biased region" description="Acidic residues" evidence="9">
    <location>
        <begin position="160"/>
        <end position="172"/>
    </location>
</feature>
<dbReference type="GO" id="GO:0051301">
    <property type="term" value="P:cell division"/>
    <property type="evidence" value="ECO:0007669"/>
    <property type="project" value="UniProtKB-KW"/>
</dbReference>
<reference evidence="12 13" key="1">
    <citation type="submission" date="2019-02" db="EMBL/GenBank/DDBJ databases">
        <title>Genome sequencing of the rare red list fungi Dentipellis fragilis.</title>
        <authorList>
            <person name="Buettner E."/>
            <person name="Kellner H."/>
        </authorList>
    </citation>
    <scope>NUCLEOTIDE SEQUENCE [LARGE SCALE GENOMIC DNA]</scope>
    <source>
        <strain evidence="12 13">DSM 105465</strain>
    </source>
</reference>
<dbReference type="AlphaFoldDB" id="A0A4Y9Z1E2"/>
<keyword evidence="8" id="KW-0137">Centromere</keyword>
<feature type="compositionally biased region" description="Polar residues" evidence="9">
    <location>
        <begin position="390"/>
        <end position="402"/>
    </location>
</feature>
<evidence type="ECO:0000256" key="6">
    <source>
        <dbReference type="ARBA" id="ARBA00023054"/>
    </source>
</evidence>
<comment type="subcellular location">
    <subcellularLocation>
        <location evidence="1">Chromosome</location>
        <location evidence="1">Centromere</location>
    </subcellularLocation>
</comment>
<feature type="domain" description="Shugoshin C-terminal" evidence="10">
    <location>
        <begin position="441"/>
        <end position="463"/>
    </location>
</feature>
<comment type="similarity">
    <text evidence="2">Belongs to the shugoshin family.</text>
</comment>
<evidence type="ECO:0000313" key="13">
    <source>
        <dbReference type="Proteomes" id="UP000298327"/>
    </source>
</evidence>
<keyword evidence="13" id="KW-1185">Reference proteome</keyword>
<feature type="compositionally biased region" description="Basic residues" evidence="9">
    <location>
        <begin position="121"/>
        <end position="134"/>
    </location>
</feature>
<sequence length="590" mass="64148">MSRRDSRASVTARQNDALFEFENFKKKFLLANRHITKLNSTLSVRIEELNAQISSLYVENLRLRASELALAAQLKKERERSQRVLADTENATHALIKHLGAIRKNHNIPPPPTLKPASPPKHSHSHSHPPRVRRAPSNPDSSSPHAHRLARAPGFPQIHEEDEPDPAPDEDVLSSPSPTPAPRGGKRKAAAPTLSLSPPPSSPPVITTIQVDVDVDEHLLKPSSSGTGSSSSSSSGSRKRISRRQSGLISIGRPASPVRPPSPAFGSPMRREAGLAEEEEEMAAMSGEMEVKEEEEDEILLERAARREKKKRAKAREEAAAEGSGSGRTTREKRRVRESEDEGASSVGVSSIAEGSKLRLKDVTNSNSHGGRRALPPLDTNVSDGERQQTPETDIPSSALTHASTSTRPALSTPATTPAPSHLPTPRASSPVESEALPAGGREKRVRKSINYAEPKLNTKMRKPTRVHRRRRNAHPCPHYTVPSRGRPSTRLRLRPQRAEPDPAPCHSTILTVRGRVCGGRSRARGSRLEDEDDESAGEQADAEFPSGMGMRAGWVNVEGRRRSTQVGSGAGASGSGREVEELRRHSMAV</sequence>
<gene>
    <name evidence="12" type="ORF">EVG20_g3564</name>
</gene>
<proteinExistence type="inferred from homology"/>
<evidence type="ECO:0000256" key="3">
    <source>
        <dbReference type="ARBA" id="ARBA00022454"/>
    </source>
</evidence>
<comment type="caution">
    <text evidence="12">The sequence shown here is derived from an EMBL/GenBank/DDBJ whole genome shotgun (WGS) entry which is preliminary data.</text>
</comment>
<dbReference type="GO" id="GO:0000779">
    <property type="term" value="C:condensed chromosome, centromeric region"/>
    <property type="evidence" value="ECO:0007669"/>
    <property type="project" value="UniProtKB-ARBA"/>
</dbReference>
<keyword evidence="3" id="KW-0158">Chromosome</keyword>
<organism evidence="12 13">
    <name type="scientific">Dentipellis fragilis</name>
    <dbReference type="NCBI Taxonomy" id="205917"/>
    <lineage>
        <taxon>Eukaryota</taxon>
        <taxon>Fungi</taxon>
        <taxon>Dikarya</taxon>
        <taxon>Basidiomycota</taxon>
        <taxon>Agaricomycotina</taxon>
        <taxon>Agaricomycetes</taxon>
        <taxon>Russulales</taxon>
        <taxon>Hericiaceae</taxon>
        <taxon>Dentipellis</taxon>
    </lineage>
</organism>
<evidence type="ECO:0000256" key="4">
    <source>
        <dbReference type="ARBA" id="ARBA00022618"/>
    </source>
</evidence>
<dbReference type="InterPro" id="IPR011515">
    <property type="entry name" value="Shugoshin_C"/>
</dbReference>
<accession>A0A4Y9Z1E2</accession>
<feature type="compositionally biased region" description="Basic and acidic residues" evidence="9">
    <location>
        <begin position="578"/>
        <end position="590"/>
    </location>
</feature>
<dbReference type="Pfam" id="PF07557">
    <property type="entry name" value="Shugoshin_C"/>
    <property type="match status" value="1"/>
</dbReference>
<keyword evidence="5" id="KW-0159">Chromosome partition</keyword>
<feature type="compositionally biased region" description="Low complexity" evidence="9">
    <location>
        <begin position="223"/>
        <end position="236"/>
    </location>
</feature>
<dbReference type="GO" id="GO:0045132">
    <property type="term" value="P:meiotic chromosome segregation"/>
    <property type="evidence" value="ECO:0007669"/>
    <property type="project" value="InterPro"/>
</dbReference>
<feature type="region of interest" description="Disordered" evidence="9">
    <location>
        <begin position="519"/>
        <end position="590"/>
    </location>
</feature>
<evidence type="ECO:0000259" key="11">
    <source>
        <dbReference type="Pfam" id="PF07558"/>
    </source>
</evidence>
<dbReference type="GO" id="GO:0005634">
    <property type="term" value="C:nucleus"/>
    <property type="evidence" value="ECO:0007669"/>
    <property type="project" value="InterPro"/>
</dbReference>
<evidence type="ECO:0000256" key="2">
    <source>
        <dbReference type="ARBA" id="ARBA00010845"/>
    </source>
</evidence>
<evidence type="ECO:0000256" key="8">
    <source>
        <dbReference type="ARBA" id="ARBA00023328"/>
    </source>
</evidence>